<gene>
    <name evidence="1" type="ORF">NCTC11343_05221</name>
</gene>
<name>A0A2X2JK69_SPHMU</name>
<reference evidence="1 2" key="1">
    <citation type="submission" date="2018-06" db="EMBL/GenBank/DDBJ databases">
        <authorList>
            <consortium name="Pathogen Informatics"/>
            <person name="Doyle S."/>
        </authorList>
    </citation>
    <scope>NUCLEOTIDE SEQUENCE [LARGE SCALE GENOMIC DNA]</scope>
    <source>
        <strain evidence="1 2">NCTC11343</strain>
    </source>
</reference>
<proteinExistence type="predicted"/>
<evidence type="ECO:0000313" key="1">
    <source>
        <dbReference type="EMBL" id="SPZ94318.1"/>
    </source>
</evidence>
<dbReference type="AlphaFoldDB" id="A0A2X2JK69"/>
<sequence>MFFCEIIQKLWFLANKKGVIYINHTFFIVLCYNSNPQSIPFSVAGTPFFIQAGAGAPFRK</sequence>
<dbReference type="Proteomes" id="UP000251241">
    <property type="component" value="Unassembled WGS sequence"/>
</dbReference>
<dbReference type="EMBL" id="UAUU01000011">
    <property type="protein sequence ID" value="SPZ94318.1"/>
    <property type="molecule type" value="Genomic_DNA"/>
</dbReference>
<protein>
    <submittedName>
        <fullName evidence="1">Uncharacterized protein</fullName>
    </submittedName>
</protein>
<accession>A0A2X2JK69</accession>
<evidence type="ECO:0000313" key="2">
    <source>
        <dbReference type="Proteomes" id="UP000251241"/>
    </source>
</evidence>
<organism evidence="1 2">
    <name type="scientific">Sphingobacterium multivorum</name>
    <dbReference type="NCBI Taxonomy" id="28454"/>
    <lineage>
        <taxon>Bacteria</taxon>
        <taxon>Pseudomonadati</taxon>
        <taxon>Bacteroidota</taxon>
        <taxon>Sphingobacteriia</taxon>
        <taxon>Sphingobacteriales</taxon>
        <taxon>Sphingobacteriaceae</taxon>
        <taxon>Sphingobacterium</taxon>
    </lineage>
</organism>